<organism evidence="1 2">
    <name type="scientific">Ixodes persulcatus</name>
    <name type="common">Taiga tick</name>
    <dbReference type="NCBI Taxonomy" id="34615"/>
    <lineage>
        <taxon>Eukaryota</taxon>
        <taxon>Metazoa</taxon>
        <taxon>Ecdysozoa</taxon>
        <taxon>Arthropoda</taxon>
        <taxon>Chelicerata</taxon>
        <taxon>Arachnida</taxon>
        <taxon>Acari</taxon>
        <taxon>Parasitiformes</taxon>
        <taxon>Ixodida</taxon>
        <taxon>Ixodoidea</taxon>
        <taxon>Ixodidae</taxon>
        <taxon>Ixodinae</taxon>
        <taxon>Ixodes</taxon>
    </lineage>
</organism>
<name>A0AC60PZJ4_IXOPE</name>
<dbReference type="EMBL" id="JABSTQ010009688">
    <property type="protein sequence ID" value="KAG0426774.1"/>
    <property type="molecule type" value="Genomic_DNA"/>
</dbReference>
<sequence length="328" mass="37055">MAPKPFAWELSTITVRPRARLLEDGYGLDISSEEEWEGPENAGEAGEPGDALGCSDSDSSQDGFENPLHTTSKVTGKEKTTVWLLEDNAHAGNRLDRASGKLKPTKELKAEGRGSSSVCTSTDNITITRWFDNFLVHIASSYVGRETKWRRSLVQQEVQKILDVPRPLPVKTYNQHMGGVDIMDSMVARYRNDVRNKRGYMRIFCHLVNIAVVNAWFIWKVERHPVIDLLEFRSRVDKALIYGGEAAHGAKKRGRTLSSSPLQPVKRRAKHDVPLQNRLDGGAHYPRKMTLKNAQRCHSKNCQSKMRYSCGRCDVHLCPECFEEFQAS</sequence>
<protein>
    <submittedName>
        <fullName evidence="1">Uncharacterized protein</fullName>
    </submittedName>
</protein>
<comment type="caution">
    <text evidence="1">The sequence shown here is derived from an EMBL/GenBank/DDBJ whole genome shotgun (WGS) entry which is preliminary data.</text>
</comment>
<keyword evidence="2" id="KW-1185">Reference proteome</keyword>
<dbReference type="Proteomes" id="UP000805193">
    <property type="component" value="Unassembled WGS sequence"/>
</dbReference>
<proteinExistence type="predicted"/>
<reference evidence="1 2" key="1">
    <citation type="journal article" date="2020" name="Cell">
        <title>Large-Scale Comparative Analyses of Tick Genomes Elucidate Their Genetic Diversity and Vector Capacities.</title>
        <authorList>
            <consortium name="Tick Genome and Microbiome Consortium (TIGMIC)"/>
            <person name="Jia N."/>
            <person name="Wang J."/>
            <person name="Shi W."/>
            <person name="Du L."/>
            <person name="Sun Y."/>
            <person name="Zhan W."/>
            <person name="Jiang J.F."/>
            <person name="Wang Q."/>
            <person name="Zhang B."/>
            <person name="Ji P."/>
            <person name="Bell-Sakyi L."/>
            <person name="Cui X.M."/>
            <person name="Yuan T.T."/>
            <person name="Jiang B.G."/>
            <person name="Yang W.F."/>
            <person name="Lam T.T."/>
            <person name="Chang Q.C."/>
            <person name="Ding S.J."/>
            <person name="Wang X.J."/>
            <person name="Zhu J.G."/>
            <person name="Ruan X.D."/>
            <person name="Zhao L."/>
            <person name="Wei J.T."/>
            <person name="Ye R.Z."/>
            <person name="Que T.C."/>
            <person name="Du C.H."/>
            <person name="Zhou Y.H."/>
            <person name="Cheng J.X."/>
            <person name="Dai P.F."/>
            <person name="Guo W.B."/>
            <person name="Han X.H."/>
            <person name="Huang E.J."/>
            <person name="Li L.F."/>
            <person name="Wei W."/>
            <person name="Gao Y.C."/>
            <person name="Liu J.Z."/>
            <person name="Shao H.Z."/>
            <person name="Wang X."/>
            <person name="Wang C.C."/>
            <person name="Yang T.C."/>
            <person name="Huo Q.B."/>
            <person name="Li W."/>
            <person name="Chen H.Y."/>
            <person name="Chen S.E."/>
            <person name="Zhou L.G."/>
            <person name="Ni X.B."/>
            <person name="Tian J.H."/>
            <person name="Sheng Y."/>
            <person name="Liu T."/>
            <person name="Pan Y.S."/>
            <person name="Xia L.Y."/>
            <person name="Li J."/>
            <person name="Zhao F."/>
            <person name="Cao W.C."/>
        </authorList>
    </citation>
    <scope>NUCLEOTIDE SEQUENCE [LARGE SCALE GENOMIC DNA]</scope>
    <source>
        <strain evidence="1">Iper-2018</strain>
    </source>
</reference>
<accession>A0AC60PZJ4</accession>
<evidence type="ECO:0000313" key="2">
    <source>
        <dbReference type="Proteomes" id="UP000805193"/>
    </source>
</evidence>
<gene>
    <name evidence="1" type="ORF">HPB47_026121</name>
</gene>
<evidence type="ECO:0000313" key="1">
    <source>
        <dbReference type="EMBL" id="KAG0426774.1"/>
    </source>
</evidence>